<evidence type="ECO:0000313" key="4">
    <source>
        <dbReference type="Proteomes" id="UP001596087"/>
    </source>
</evidence>
<reference evidence="4" key="1">
    <citation type="journal article" date="2019" name="Int. J. Syst. Evol. Microbiol.">
        <title>The Global Catalogue of Microorganisms (GCM) 10K type strain sequencing project: providing services to taxonomists for standard genome sequencing and annotation.</title>
        <authorList>
            <consortium name="The Broad Institute Genomics Platform"/>
            <consortium name="The Broad Institute Genome Sequencing Center for Infectious Disease"/>
            <person name="Wu L."/>
            <person name="Ma J."/>
        </authorList>
    </citation>
    <scope>NUCLEOTIDE SEQUENCE [LARGE SCALE GENOMIC DNA]</scope>
    <source>
        <strain evidence="4">DFY41</strain>
    </source>
</reference>
<name>A0ABW0BQT9_9ACTN</name>
<feature type="region of interest" description="Disordered" evidence="1">
    <location>
        <begin position="570"/>
        <end position="589"/>
    </location>
</feature>
<feature type="compositionally biased region" description="Basic and acidic residues" evidence="1">
    <location>
        <begin position="299"/>
        <end position="313"/>
    </location>
</feature>
<gene>
    <name evidence="3" type="ORF">ACFPGP_23155</name>
</gene>
<feature type="region of interest" description="Disordered" evidence="1">
    <location>
        <begin position="229"/>
        <end position="314"/>
    </location>
</feature>
<comment type="caution">
    <text evidence="3">The sequence shown here is derived from an EMBL/GenBank/DDBJ whole genome shotgun (WGS) entry which is preliminary data.</text>
</comment>
<proteinExistence type="predicted"/>
<evidence type="ECO:0000256" key="2">
    <source>
        <dbReference type="SAM" id="Phobius"/>
    </source>
</evidence>
<dbReference type="InterPro" id="IPR050400">
    <property type="entry name" value="Bact_Cytoskel_RodZ"/>
</dbReference>
<dbReference type="PANTHER" id="PTHR34475:SF1">
    <property type="entry name" value="CYTOSKELETON PROTEIN RODZ"/>
    <property type="match status" value="1"/>
</dbReference>
<keyword evidence="2" id="KW-0812">Transmembrane</keyword>
<organism evidence="3 4">
    <name type="scientific">Nocardioides taihuensis</name>
    <dbReference type="NCBI Taxonomy" id="1835606"/>
    <lineage>
        <taxon>Bacteria</taxon>
        <taxon>Bacillati</taxon>
        <taxon>Actinomycetota</taxon>
        <taxon>Actinomycetes</taxon>
        <taxon>Propionibacteriales</taxon>
        <taxon>Nocardioidaceae</taxon>
        <taxon>Nocardioides</taxon>
    </lineage>
</organism>
<dbReference type="PANTHER" id="PTHR34475">
    <property type="match status" value="1"/>
</dbReference>
<feature type="transmembrane region" description="Helical" evidence="2">
    <location>
        <begin position="73"/>
        <end position="91"/>
    </location>
</feature>
<evidence type="ECO:0000256" key="1">
    <source>
        <dbReference type="SAM" id="MobiDB-lite"/>
    </source>
</evidence>
<keyword evidence="2" id="KW-0472">Membrane</keyword>
<dbReference type="EMBL" id="JBHSKD010000029">
    <property type="protein sequence ID" value="MFC5179590.1"/>
    <property type="molecule type" value="Genomic_DNA"/>
</dbReference>
<dbReference type="RefSeq" id="WP_378593888.1">
    <property type="nucleotide sequence ID" value="NZ_JBHSKD010000029.1"/>
</dbReference>
<dbReference type="Gene3D" id="1.10.260.40">
    <property type="entry name" value="lambda repressor-like DNA-binding domains"/>
    <property type="match status" value="1"/>
</dbReference>
<dbReference type="Proteomes" id="UP001596087">
    <property type="component" value="Unassembled WGS sequence"/>
</dbReference>
<evidence type="ECO:0000313" key="3">
    <source>
        <dbReference type="EMBL" id="MFC5179590.1"/>
    </source>
</evidence>
<keyword evidence="2" id="KW-1133">Transmembrane helix</keyword>
<feature type="compositionally biased region" description="Basic and acidic residues" evidence="1">
    <location>
        <begin position="8"/>
        <end position="25"/>
    </location>
</feature>
<feature type="transmembrane region" description="Helical" evidence="2">
    <location>
        <begin position="43"/>
        <end position="61"/>
    </location>
</feature>
<dbReference type="Pfam" id="PF13413">
    <property type="entry name" value="HTH_25"/>
    <property type="match status" value="1"/>
</dbReference>
<dbReference type="InterPro" id="IPR010982">
    <property type="entry name" value="Lambda_DNA-bd_dom_sf"/>
</dbReference>
<keyword evidence="4" id="KW-1185">Reference proteome</keyword>
<accession>A0ABW0BQT9</accession>
<feature type="region of interest" description="Disordered" evidence="1">
    <location>
        <begin position="1"/>
        <end position="35"/>
    </location>
</feature>
<sequence length="589" mass="62140">MTNVSTVHVDHHDDGRHDDHDDHHAPPAPLGLAPEPVEVRRNGGLAALVGAVASAVAIAWLARATSSGSVVDWLVALVMGVIGVVHLAALVDARTPLLVADAQGVRIRLGRSWSGLPWGALSQVEHRPRRSPLHDGRLVLAVRNPERLIEELDPRGRRQARLSRRLYGAPLAVPLALSTRVTGDHGDLTAALTTLAGEQSRVVETETAPVRRPDPRPALARTIAAVSAAGARLPRRRPADDVLPAEQVEDSPAAEPADQADEQPTVVASATPSPLRQPVVALRAEVTSTRAEDDGVDDDATRSGDAGGRELRRPGSVNLVEDTVLWSDRVSPIARPGHAVEPLLIDDLDVEPAEDPVIGPQFLAARTRLGLTVDQLAERTRIRPHVIESIEVDDFAPCGGDFYARGHIRTLGRVLGVDVAPLLTAYDERYADAPINPRRVFEAELASGAGSIRGTRGGPNWSVLVAAVMALVLAWSIARLVMDSPVDLQGNAPVLNGSAGVDNGGVRLADPVPVQLHAAGGGAHVVVRDGANEVVFTGNLAFGETKTMRIAPPVRIQSSDGSLEVTVAGQQEGAIGSTGQPAQDTFVPE</sequence>
<protein>
    <submittedName>
        <fullName evidence="3">Helix-turn-helix domain-containing protein</fullName>
    </submittedName>
</protein>